<accession>A0A443HR95</accession>
<comment type="subcellular location">
    <subcellularLocation>
        <location evidence="1">Membrane</location>
        <topology evidence="1">Multi-pass membrane protein</topology>
    </subcellularLocation>
</comment>
<comment type="caution">
    <text evidence="8">The sequence shown here is derived from an EMBL/GenBank/DDBJ whole genome shotgun (WGS) entry which is preliminary data.</text>
</comment>
<proteinExistence type="inferred from homology"/>
<evidence type="ECO:0000256" key="1">
    <source>
        <dbReference type="ARBA" id="ARBA00004141"/>
    </source>
</evidence>
<dbReference type="CDD" id="cd13132">
    <property type="entry name" value="MATE_eukaryotic"/>
    <property type="match status" value="1"/>
</dbReference>
<feature type="transmembrane region" description="Helical" evidence="7">
    <location>
        <begin position="276"/>
        <end position="294"/>
    </location>
</feature>
<dbReference type="Proteomes" id="UP000283841">
    <property type="component" value="Unassembled WGS sequence"/>
</dbReference>
<dbReference type="InterPro" id="IPR045069">
    <property type="entry name" value="MATE_euk"/>
</dbReference>
<keyword evidence="4 7" id="KW-1133">Transmembrane helix</keyword>
<keyword evidence="5 7" id="KW-0472">Membrane</keyword>
<dbReference type="GO" id="GO:0016020">
    <property type="term" value="C:membrane"/>
    <property type="evidence" value="ECO:0007669"/>
    <property type="project" value="UniProtKB-SubCell"/>
</dbReference>
<dbReference type="GO" id="GO:0042910">
    <property type="term" value="F:xenobiotic transmembrane transporter activity"/>
    <property type="evidence" value="ECO:0007669"/>
    <property type="project" value="InterPro"/>
</dbReference>
<feature type="transmembrane region" description="Helical" evidence="7">
    <location>
        <begin position="140"/>
        <end position="160"/>
    </location>
</feature>
<dbReference type="GeneID" id="39597297"/>
<dbReference type="STRING" id="264951.A0A443HR95"/>
<evidence type="ECO:0000256" key="4">
    <source>
        <dbReference type="ARBA" id="ARBA00022989"/>
    </source>
</evidence>
<dbReference type="EMBL" id="RCNU01000007">
    <property type="protein sequence ID" value="RWQ94352.1"/>
    <property type="molecule type" value="Genomic_DNA"/>
</dbReference>
<dbReference type="RefSeq" id="XP_028483997.1">
    <property type="nucleotide sequence ID" value="XM_028628020.1"/>
</dbReference>
<dbReference type="GO" id="GO:0015297">
    <property type="term" value="F:antiporter activity"/>
    <property type="evidence" value="ECO:0007669"/>
    <property type="project" value="InterPro"/>
</dbReference>
<feature type="transmembrane region" description="Helical" evidence="7">
    <location>
        <begin position="201"/>
        <end position="223"/>
    </location>
</feature>
<dbReference type="Pfam" id="PF01554">
    <property type="entry name" value="MatE"/>
    <property type="match status" value="2"/>
</dbReference>
<feature type="transmembrane region" description="Helical" evidence="7">
    <location>
        <begin position="229"/>
        <end position="255"/>
    </location>
</feature>
<keyword evidence="9" id="KW-1185">Reference proteome</keyword>
<dbReference type="NCBIfam" id="TIGR00797">
    <property type="entry name" value="matE"/>
    <property type="match status" value="1"/>
</dbReference>
<evidence type="ECO:0000256" key="2">
    <source>
        <dbReference type="ARBA" id="ARBA00010199"/>
    </source>
</evidence>
<evidence type="ECO:0000256" key="7">
    <source>
        <dbReference type="SAM" id="Phobius"/>
    </source>
</evidence>
<feature type="transmembrane region" description="Helical" evidence="7">
    <location>
        <begin position="172"/>
        <end position="189"/>
    </location>
</feature>
<organism evidence="8 9">
    <name type="scientific">Byssochlamys spectabilis</name>
    <name type="common">Paecilomyces variotii</name>
    <dbReference type="NCBI Taxonomy" id="264951"/>
    <lineage>
        <taxon>Eukaryota</taxon>
        <taxon>Fungi</taxon>
        <taxon>Dikarya</taxon>
        <taxon>Ascomycota</taxon>
        <taxon>Pezizomycotina</taxon>
        <taxon>Eurotiomycetes</taxon>
        <taxon>Eurotiomycetidae</taxon>
        <taxon>Eurotiales</taxon>
        <taxon>Thermoascaceae</taxon>
        <taxon>Paecilomyces</taxon>
    </lineage>
</organism>
<feature type="region of interest" description="Disordered" evidence="6">
    <location>
        <begin position="1"/>
        <end position="39"/>
    </location>
</feature>
<feature type="transmembrane region" description="Helical" evidence="7">
    <location>
        <begin position="314"/>
        <end position="334"/>
    </location>
</feature>
<feature type="transmembrane region" description="Helical" evidence="7">
    <location>
        <begin position="456"/>
        <end position="479"/>
    </location>
</feature>
<evidence type="ECO:0000256" key="6">
    <source>
        <dbReference type="SAM" id="MobiDB-lite"/>
    </source>
</evidence>
<dbReference type="InterPro" id="IPR002528">
    <property type="entry name" value="MATE_fam"/>
</dbReference>
<dbReference type="GO" id="GO:1990961">
    <property type="term" value="P:xenobiotic detoxification by transmembrane export across the plasma membrane"/>
    <property type="evidence" value="ECO:0007669"/>
    <property type="project" value="InterPro"/>
</dbReference>
<feature type="compositionally biased region" description="Polar residues" evidence="6">
    <location>
        <begin position="1"/>
        <end position="17"/>
    </location>
</feature>
<keyword evidence="3 7" id="KW-0812">Transmembrane</keyword>
<protein>
    <submittedName>
        <fullName evidence="8">Multidrug and toxin extrusion protein 2</fullName>
    </submittedName>
</protein>
<gene>
    <name evidence="8" type="ORF">C8Q69DRAFT_403897</name>
</gene>
<dbReference type="PANTHER" id="PTHR11206">
    <property type="entry name" value="MULTIDRUG RESISTANCE PROTEIN"/>
    <property type="match status" value="1"/>
</dbReference>
<feature type="transmembrane region" description="Helical" evidence="7">
    <location>
        <begin position="428"/>
        <end position="450"/>
    </location>
</feature>
<evidence type="ECO:0000313" key="9">
    <source>
        <dbReference type="Proteomes" id="UP000283841"/>
    </source>
</evidence>
<evidence type="ECO:0000313" key="8">
    <source>
        <dbReference type="EMBL" id="RWQ94352.1"/>
    </source>
</evidence>
<sequence>MTPSETSPLLAEQSPQTRQKHHRHHHDVPPDFSPSSGESLCLPPGDEAVASEECKLLLTRSAPLIVTFLLEYSFTAASIFAVGHIGKIELAATAVAGLTANITGYAIYQGLATSLDTLCPSAYGAGRKDLVGLYCQRMTCFLWFMTIPIAAIWLCADRLLKLFIQPEIARMAGLYLRVLVLGAPGYAAFECGKRFMLAQGLFSATVWVLILCAPLNAVLNYLFVWTFNWGFLGAPMAVVIAQTLMPVILAVYITCIAGSECWNGFTRSVFHGWWPMVRLALPGMVMVEAELLAWELLTLASSFISVEHLAAQSTIATLGAIAFNFHFPISIAAATRISTLIGAGHADAAKRAAKVSILTAFVFGILVAILLGTLRNQLPALFTENPDVIHFVSAVLPMVGVSQVFDSLATSCNGLLRGLGKQNVGSVTALFCYYGVGIPISFALAFWFHWDLLGLAVGTTLALLLVALIEGAFMATTHWERIVEEASMRNEPTVS</sequence>
<feature type="transmembrane region" description="Helical" evidence="7">
    <location>
        <begin position="355"/>
        <end position="374"/>
    </location>
</feature>
<evidence type="ECO:0000256" key="5">
    <source>
        <dbReference type="ARBA" id="ARBA00023136"/>
    </source>
</evidence>
<evidence type="ECO:0000256" key="3">
    <source>
        <dbReference type="ARBA" id="ARBA00022692"/>
    </source>
</evidence>
<reference evidence="8 9" key="1">
    <citation type="journal article" date="2018" name="Front. Microbiol.">
        <title>Genomic and genetic insights into a cosmopolitan fungus, Paecilomyces variotii (Eurotiales).</title>
        <authorList>
            <person name="Urquhart A.S."/>
            <person name="Mondo S.J."/>
            <person name="Makela M.R."/>
            <person name="Hane J.K."/>
            <person name="Wiebenga A."/>
            <person name="He G."/>
            <person name="Mihaltcheva S."/>
            <person name="Pangilinan J."/>
            <person name="Lipzen A."/>
            <person name="Barry K."/>
            <person name="de Vries R.P."/>
            <person name="Grigoriev I.V."/>
            <person name="Idnurm A."/>
        </authorList>
    </citation>
    <scope>NUCLEOTIDE SEQUENCE [LARGE SCALE GENOMIC DNA]</scope>
    <source>
        <strain evidence="8 9">CBS 101075</strain>
    </source>
</reference>
<name>A0A443HR95_BYSSP</name>
<comment type="similarity">
    <text evidence="2">Belongs to the multi antimicrobial extrusion (MATE) (TC 2.A.66.1) family.</text>
</comment>
<dbReference type="VEuPathDB" id="FungiDB:C8Q69DRAFT_403897"/>
<feature type="transmembrane region" description="Helical" evidence="7">
    <location>
        <begin position="394"/>
        <end position="416"/>
    </location>
</feature>
<dbReference type="AlphaFoldDB" id="A0A443HR95"/>